<dbReference type="Gene3D" id="3.40.50.2300">
    <property type="match status" value="2"/>
</dbReference>
<dbReference type="InterPro" id="IPR000843">
    <property type="entry name" value="HTH_LacI"/>
</dbReference>
<keyword evidence="2" id="KW-0238">DNA-binding</keyword>
<dbReference type="Pfam" id="PF13377">
    <property type="entry name" value="Peripla_BP_3"/>
    <property type="match status" value="1"/>
</dbReference>
<dbReference type="PROSITE" id="PS50932">
    <property type="entry name" value="HTH_LACI_2"/>
    <property type="match status" value="1"/>
</dbReference>
<dbReference type="Gene3D" id="1.10.260.40">
    <property type="entry name" value="lambda repressor-like DNA-binding domains"/>
    <property type="match status" value="1"/>
</dbReference>
<dbReference type="PANTHER" id="PTHR30146">
    <property type="entry name" value="LACI-RELATED TRANSCRIPTIONAL REPRESSOR"/>
    <property type="match status" value="1"/>
</dbReference>
<proteinExistence type="predicted"/>
<keyword evidence="1" id="KW-0805">Transcription regulation</keyword>
<keyword evidence="3" id="KW-0804">Transcription</keyword>
<evidence type="ECO:0000256" key="4">
    <source>
        <dbReference type="SAM" id="MobiDB-lite"/>
    </source>
</evidence>
<evidence type="ECO:0000256" key="2">
    <source>
        <dbReference type="ARBA" id="ARBA00023125"/>
    </source>
</evidence>
<dbReference type="AlphaFoldDB" id="A0A6G4QTT0"/>
<accession>A0A6G4QTT0</accession>
<dbReference type="CDD" id="cd01392">
    <property type="entry name" value="HTH_LacI"/>
    <property type="match status" value="1"/>
</dbReference>
<dbReference type="EMBL" id="JAAKGT010000001">
    <property type="protein sequence ID" value="NGM48847.1"/>
    <property type="molecule type" value="Genomic_DNA"/>
</dbReference>
<reference evidence="6" key="1">
    <citation type="submission" date="2020-02" db="EMBL/GenBank/DDBJ databases">
        <authorList>
            <person name="Gao J."/>
            <person name="Sun J."/>
        </authorList>
    </citation>
    <scope>NUCLEOTIDE SEQUENCE</scope>
    <source>
        <strain evidence="6">602-2</strain>
    </source>
</reference>
<dbReference type="InterPro" id="IPR010982">
    <property type="entry name" value="Lambda_DNA-bd_dom_sf"/>
</dbReference>
<sequence length="395" mass="41995">MRLQAKHPFLFWRGRRASLGCIGIVNNGGASLKSPRKAKAVPPSSARGSSPAAGPKAITIHDVARHAGVGSMTVSRVIRGAGNVSPAMREKVEASVRVLNYQVNVAARATRSRSAAARVGILYSNPSASYLSEIMVGGLEQSSRLASHLILERCEGLAGQKQAVKRLLAAGVDGVILPPPLCDSRQTINMLRAEGVTVLALATARPMIDVSSVRIDDFEGALAMTRHLIALGHRDIAFIKGDPQHTPTELRYEGFLAGMSEAGLAVRPEWVAQGLFTYRSGLAAAEKLFEARLRPSAIFASNDDMAAAALAVAHGRQISVPRDLTICGFDDTAVATTVWPEVTTIHQPIAEMGRAAVRLIVDEIRARKTGGDPAPVHHLLPFTLMDRDSSGPAPP</sequence>
<comment type="caution">
    <text evidence="6">The sequence shown here is derived from an EMBL/GenBank/DDBJ whole genome shotgun (WGS) entry which is preliminary data.</text>
</comment>
<organism evidence="6">
    <name type="scientific">Caulobacter sp. 602-2</name>
    <dbReference type="NCBI Taxonomy" id="2710887"/>
    <lineage>
        <taxon>Bacteria</taxon>
        <taxon>Pseudomonadati</taxon>
        <taxon>Pseudomonadota</taxon>
        <taxon>Alphaproteobacteria</taxon>
        <taxon>Caulobacterales</taxon>
        <taxon>Caulobacteraceae</taxon>
        <taxon>Caulobacter</taxon>
    </lineage>
</organism>
<feature type="region of interest" description="Disordered" evidence="4">
    <location>
        <begin position="31"/>
        <end position="54"/>
    </location>
</feature>
<evidence type="ECO:0000259" key="5">
    <source>
        <dbReference type="PROSITE" id="PS50932"/>
    </source>
</evidence>
<dbReference type="GO" id="GO:0000976">
    <property type="term" value="F:transcription cis-regulatory region binding"/>
    <property type="evidence" value="ECO:0007669"/>
    <property type="project" value="TreeGrafter"/>
</dbReference>
<dbReference type="SMART" id="SM00354">
    <property type="entry name" value="HTH_LACI"/>
    <property type="match status" value="1"/>
</dbReference>
<evidence type="ECO:0000313" key="6">
    <source>
        <dbReference type="EMBL" id="NGM48847.1"/>
    </source>
</evidence>
<dbReference type="SUPFAM" id="SSF47413">
    <property type="entry name" value="lambda repressor-like DNA-binding domains"/>
    <property type="match status" value="1"/>
</dbReference>
<dbReference type="CDD" id="cd01545">
    <property type="entry name" value="PBP1_SalR"/>
    <property type="match status" value="1"/>
</dbReference>
<dbReference type="PANTHER" id="PTHR30146:SF153">
    <property type="entry name" value="LACTOSE OPERON REPRESSOR"/>
    <property type="match status" value="1"/>
</dbReference>
<evidence type="ECO:0000256" key="1">
    <source>
        <dbReference type="ARBA" id="ARBA00023015"/>
    </source>
</evidence>
<evidence type="ECO:0000256" key="3">
    <source>
        <dbReference type="ARBA" id="ARBA00023163"/>
    </source>
</evidence>
<feature type="domain" description="HTH lacI-type" evidence="5">
    <location>
        <begin position="58"/>
        <end position="112"/>
    </location>
</feature>
<dbReference type="Pfam" id="PF00356">
    <property type="entry name" value="LacI"/>
    <property type="match status" value="1"/>
</dbReference>
<feature type="compositionally biased region" description="Low complexity" evidence="4">
    <location>
        <begin position="40"/>
        <end position="54"/>
    </location>
</feature>
<name>A0A6G4QTT0_9CAUL</name>
<protein>
    <submittedName>
        <fullName evidence="6">LacI family transcriptional regulator</fullName>
    </submittedName>
</protein>
<gene>
    <name evidence="6" type="ORF">G5B46_04445</name>
</gene>
<dbReference type="InterPro" id="IPR028082">
    <property type="entry name" value="Peripla_BP_I"/>
</dbReference>
<dbReference type="SUPFAM" id="SSF53822">
    <property type="entry name" value="Periplasmic binding protein-like I"/>
    <property type="match status" value="1"/>
</dbReference>
<dbReference type="GO" id="GO:0003700">
    <property type="term" value="F:DNA-binding transcription factor activity"/>
    <property type="evidence" value="ECO:0007669"/>
    <property type="project" value="TreeGrafter"/>
</dbReference>
<dbReference type="PROSITE" id="PS00356">
    <property type="entry name" value="HTH_LACI_1"/>
    <property type="match status" value="1"/>
</dbReference>
<dbReference type="InterPro" id="IPR046335">
    <property type="entry name" value="LacI/GalR-like_sensor"/>
</dbReference>